<proteinExistence type="predicted"/>
<evidence type="ECO:0000259" key="2">
    <source>
        <dbReference type="Pfam" id="PF04233"/>
    </source>
</evidence>
<dbReference type="Proteomes" id="UP000184275">
    <property type="component" value="Unassembled WGS sequence"/>
</dbReference>
<dbReference type="InterPro" id="IPR040559">
    <property type="entry name" value="CdiA_C"/>
</dbReference>
<dbReference type="Pfam" id="PF18451">
    <property type="entry name" value="CdiA_C"/>
    <property type="match status" value="1"/>
</dbReference>
<dbReference type="RefSeq" id="WP_083545922.1">
    <property type="nucleotide sequence ID" value="NZ_FRAW01000048.1"/>
</dbReference>
<dbReference type="AlphaFoldDB" id="A0A1M6YU25"/>
<feature type="domain" description="Phage head morphogenesis" evidence="2">
    <location>
        <begin position="153"/>
        <end position="271"/>
    </location>
</feature>
<dbReference type="InterPro" id="IPR006528">
    <property type="entry name" value="Phage_head_morphogenesis_dom"/>
</dbReference>
<evidence type="ECO:0000313" key="4">
    <source>
        <dbReference type="EMBL" id="SHL21776.1"/>
    </source>
</evidence>
<organism evidence="4 5">
    <name type="scientific">Fibrobacter intestinalis</name>
    <dbReference type="NCBI Taxonomy" id="28122"/>
    <lineage>
        <taxon>Bacteria</taxon>
        <taxon>Pseudomonadati</taxon>
        <taxon>Fibrobacterota</taxon>
        <taxon>Fibrobacteria</taxon>
        <taxon>Fibrobacterales</taxon>
        <taxon>Fibrobacteraceae</taxon>
        <taxon>Fibrobacter</taxon>
    </lineage>
</organism>
<dbReference type="Pfam" id="PF04233">
    <property type="entry name" value="Phage_Mu_F"/>
    <property type="match status" value="1"/>
</dbReference>
<protein>
    <submittedName>
        <fullName evidence="4">Phage putative head morphogenesis protein, SPP1 gp7 family</fullName>
    </submittedName>
</protein>
<feature type="domain" description="tRNA nuclease CdiA C-terminal" evidence="3">
    <location>
        <begin position="436"/>
        <end position="491"/>
    </location>
</feature>
<keyword evidence="5" id="KW-1185">Reference proteome</keyword>
<evidence type="ECO:0000313" key="5">
    <source>
        <dbReference type="Proteomes" id="UP000184275"/>
    </source>
</evidence>
<feature type="region of interest" description="Disordered" evidence="1">
    <location>
        <begin position="295"/>
        <end position="320"/>
    </location>
</feature>
<dbReference type="Gene3D" id="3.40.1350.120">
    <property type="match status" value="1"/>
</dbReference>
<dbReference type="EMBL" id="FRAW01000048">
    <property type="protein sequence ID" value="SHL21776.1"/>
    <property type="molecule type" value="Genomic_DNA"/>
</dbReference>
<gene>
    <name evidence="4" type="ORF">SAMN05720469_14814</name>
</gene>
<accession>A0A1M6YU25</accession>
<evidence type="ECO:0000256" key="1">
    <source>
        <dbReference type="SAM" id="MobiDB-lite"/>
    </source>
</evidence>
<name>A0A1M6YU25_9BACT</name>
<sequence length="535" mass="61442">MGAFQEYARAAMAAGKKRGRRPTMNAQQFYPRGLERELQQKTVAEFMRIYGQFLEAALSGFSTFADEQLDLFESQPELSEKFKTELMEIARRTDSKAHENFSRQSEMIIGAPYYPPGTAESVLNEWHATFQDLCKSACAQKKTRMTVIVAGAKQAGWNKHQLEKAIEKELPSQFKHRAELIARTELGKLNSRVTLETYKSTGIQYYKWLTTIDGRERESHAEMNDRICSVSDGGVYFDQNPERPLHPVEHQRTGSMYHGHPGTDFQCRCSMVMWDPEIDGDYEVKDSDLLEERKAAEKAEKEAQERAEAERIASEQAEREKAAEALKNAKEEACRAEAERNDVKSIKLNAVVEKQNKQIEALNRRLSSLFANERFPNETWKQERGVFVSKRRKEEALQGNGEGILRKELLTASIFAASGHSVYLIPERDTNKFGEKHPDAVIDGEFGELKFITGKIKQIWERLKDASEKKAKIAVLETSRDYTVSDVLKMMKGKFIMAKKANTKYRYPFLFDGFYFISNDKEVHYISIKRIWEAL</sequence>
<evidence type="ECO:0000259" key="3">
    <source>
        <dbReference type="Pfam" id="PF18451"/>
    </source>
</evidence>
<reference evidence="5" key="1">
    <citation type="submission" date="2016-11" db="EMBL/GenBank/DDBJ databases">
        <authorList>
            <person name="Varghese N."/>
            <person name="Submissions S."/>
        </authorList>
    </citation>
    <scope>NUCLEOTIDE SEQUENCE [LARGE SCALE GENOMIC DNA]</scope>
    <source>
        <strain evidence="5">UWOS</strain>
    </source>
</reference>
<dbReference type="NCBIfam" id="TIGR01641">
    <property type="entry name" value="phageSPP1_gp7"/>
    <property type="match status" value="1"/>
</dbReference>